<dbReference type="GO" id="GO:0009088">
    <property type="term" value="P:threonine biosynthetic process"/>
    <property type="evidence" value="ECO:0007669"/>
    <property type="project" value="UniProtKB-UniRule"/>
</dbReference>
<keyword evidence="10 15" id="KW-0220">Diaminopimelate biosynthesis</keyword>
<evidence type="ECO:0000256" key="9">
    <source>
        <dbReference type="ARBA" id="ARBA00022857"/>
    </source>
</evidence>
<evidence type="ECO:0000256" key="1">
    <source>
        <dbReference type="ARBA" id="ARBA00005021"/>
    </source>
</evidence>
<keyword evidence="19" id="KW-1185">Reference proteome</keyword>
<keyword evidence="9 15" id="KW-0521">NADP</keyword>
<accession>A5D2Q3</accession>
<comment type="function">
    <text evidence="15">Catalyzes the NADPH-dependent formation of L-aspartate-semialdehyde (L-ASA) by the reductive dephosphorylation of L-aspartyl-4-phosphate.</text>
</comment>
<evidence type="ECO:0000256" key="14">
    <source>
        <dbReference type="ARBA" id="ARBA00047891"/>
    </source>
</evidence>
<dbReference type="HAMAP" id="MF_02121">
    <property type="entry name" value="ASADH"/>
    <property type="match status" value="1"/>
</dbReference>
<feature type="binding site" evidence="15">
    <location>
        <position position="314"/>
    </location>
    <ligand>
        <name>NADP(+)</name>
        <dbReference type="ChEBI" id="CHEBI:58349"/>
    </ligand>
</feature>
<feature type="binding site" evidence="15">
    <location>
        <position position="234"/>
    </location>
    <ligand>
        <name>substrate</name>
    </ligand>
</feature>
<keyword evidence="8 15" id="KW-0791">Threonine biosynthesis</keyword>
<organism evidence="18 19">
    <name type="scientific">Pelotomaculum thermopropionicum (strain DSM 13744 / JCM 10971 / SI)</name>
    <dbReference type="NCBI Taxonomy" id="370438"/>
    <lineage>
        <taxon>Bacteria</taxon>
        <taxon>Bacillati</taxon>
        <taxon>Bacillota</taxon>
        <taxon>Clostridia</taxon>
        <taxon>Eubacteriales</taxon>
        <taxon>Desulfotomaculaceae</taxon>
        <taxon>Pelotomaculum</taxon>
    </lineage>
</organism>
<feature type="binding site" evidence="15">
    <location>
        <position position="155"/>
    </location>
    <ligand>
        <name>substrate</name>
    </ligand>
</feature>
<dbReference type="Gene3D" id="3.30.360.10">
    <property type="entry name" value="Dihydrodipicolinate Reductase, domain 2"/>
    <property type="match status" value="1"/>
</dbReference>
<dbReference type="SUPFAM" id="SSF55347">
    <property type="entry name" value="Glyceraldehyde-3-phosphate dehydrogenase-like, C-terminal domain"/>
    <property type="match status" value="1"/>
</dbReference>
<evidence type="ECO:0000256" key="2">
    <source>
        <dbReference type="ARBA" id="ARBA00005076"/>
    </source>
</evidence>
<gene>
    <name evidence="18" type="primary">Asd</name>
    <name evidence="15" type="synonym">asd</name>
    <name evidence="18" type="ordered locus">PTH_1286</name>
</gene>
<evidence type="ECO:0000313" key="19">
    <source>
        <dbReference type="Proteomes" id="UP000006556"/>
    </source>
</evidence>
<dbReference type="NCBIfam" id="TIGR01296">
    <property type="entry name" value="asd_B"/>
    <property type="match status" value="1"/>
</dbReference>
<evidence type="ECO:0000256" key="8">
    <source>
        <dbReference type="ARBA" id="ARBA00022697"/>
    </source>
</evidence>
<dbReference type="KEGG" id="pth:PTH_1286"/>
<dbReference type="GO" id="GO:0046983">
    <property type="term" value="F:protein dimerization activity"/>
    <property type="evidence" value="ECO:0007669"/>
    <property type="project" value="InterPro"/>
</dbReference>
<dbReference type="CDD" id="cd18131">
    <property type="entry name" value="ASADH_C_bac_euk_like"/>
    <property type="match status" value="1"/>
</dbReference>
<dbReference type="EC" id="1.2.1.11" evidence="6 15"/>
<dbReference type="CDD" id="cd02316">
    <property type="entry name" value="VcASADH2_like_N"/>
    <property type="match status" value="1"/>
</dbReference>
<keyword evidence="13 15" id="KW-0486">Methionine biosynthesis</keyword>
<dbReference type="GO" id="GO:0071266">
    <property type="term" value="P:'de novo' L-methionine biosynthetic process"/>
    <property type="evidence" value="ECO:0007669"/>
    <property type="project" value="UniProtKB-UniRule"/>
</dbReference>
<evidence type="ECO:0000256" key="3">
    <source>
        <dbReference type="ARBA" id="ARBA00005097"/>
    </source>
</evidence>
<comment type="pathway">
    <text evidence="2 15">Amino-acid biosynthesis; L-lysine biosynthesis via DAP pathway; (S)-tetrahydrodipicolinate from L-aspartate: step 2/4.</text>
</comment>
<dbReference type="UniPathway" id="UPA00050">
    <property type="reaction ID" value="UER00463"/>
</dbReference>
<evidence type="ECO:0000256" key="13">
    <source>
        <dbReference type="ARBA" id="ARBA00023167"/>
    </source>
</evidence>
<evidence type="ECO:0000256" key="10">
    <source>
        <dbReference type="ARBA" id="ARBA00022915"/>
    </source>
</evidence>
<evidence type="ECO:0000313" key="18">
    <source>
        <dbReference type="EMBL" id="BAF59467.1"/>
    </source>
</evidence>
<evidence type="ECO:0000256" key="11">
    <source>
        <dbReference type="ARBA" id="ARBA00023002"/>
    </source>
</evidence>
<dbReference type="UniPathway" id="UPA00051">
    <property type="reaction ID" value="UER00464"/>
</dbReference>
<dbReference type="GO" id="GO:0009089">
    <property type="term" value="P:lysine biosynthetic process via diaminopimelate"/>
    <property type="evidence" value="ECO:0007669"/>
    <property type="project" value="UniProtKB-UniRule"/>
</dbReference>
<dbReference type="SUPFAM" id="SSF51735">
    <property type="entry name" value="NAD(P)-binding Rossmann-fold domains"/>
    <property type="match status" value="1"/>
</dbReference>
<dbReference type="InterPro" id="IPR005986">
    <property type="entry name" value="Asp_semialdehyde_DH_beta"/>
</dbReference>
<evidence type="ECO:0000256" key="7">
    <source>
        <dbReference type="ARBA" id="ARBA00022605"/>
    </source>
</evidence>
<evidence type="ECO:0000256" key="12">
    <source>
        <dbReference type="ARBA" id="ARBA00023154"/>
    </source>
</evidence>
<dbReference type="Pfam" id="PF02774">
    <property type="entry name" value="Semialdhyde_dhC"/>
    <property type="match status" value="1"/>
</dbReference>
<dbReference type="AlphaFoldDB" id="A5D2Q3"/>
<dbReference type="GO" id="GO:0050661">
    <property type="term" value="F:NADP binding"/>
    <property type="evidence" value="ECO:0007669"/>
    <property type="project" value="UniProtKB-UniRule"/>
</dbReference>
<sequence length="339" mass="37280">MKHFNVVIVGATGAVGQELIKVLEERNFPVKELKLCATSRSAGKVLFFRGRPHTVEVTTPDSFEGMDIALFAGGAASKEFGPAAVERGAVVVDNSSTFRMDPAVPLIVPEVNPEDVKWHKGIIANPNCSTILLVVALKPIHDAARIKRVVVATYQAVSGAGREGIDELTAQTKAVLEQREVKPEVFPYQIAFNLIPHIDVFMDLDYTKEEWKMVKETQKIMHDESIAVTATTVRVPVYRSHSEAVNIETERKITAAEARRLLGEFPGIVVMDDPAGKKYPMPLFTSHRDEVFVGRIREDNSIPNGLNIWVVADQIRKGAATNAVQIAELVVKYGCLARG</sequence>
<evidence type="ECO:0000259" key="17">
    <source>
        <dbReference type="SMART" id="SM00859"/>
    </source>
</evidence>
<keyword evidence="11 15" id="KW-0560">Oxidoreductase</keyword>
<dbReference type="NCBIfam" id="NF011456">
    <property type="entry name" value="PRK14874.1"/>
    <property type="match status" value="1"/>
</dbReference>
<evidence type="ECO:0000256" key="15">
    <source>
        <dbReference type="HAMAP-Rule" id="MF_02121"/>
    </source>
</evidence>
<dbReference type="PANTHER" id="PTHR46278">
    <property type="entry name" value="DEHYDROGENASE, PUTATIVE-RELATED"/>
    <property type="match status" value="1"/>
</dbReference>
<keyword evidence="12 15" id="KW-0457">Lysine biosynthesis</keyword>
<dbReference type="GO" id="GO:0004073">
    <property type="term" value="F:aspartate-semialdehyde dehydrogenase activity"/>
    <property type="evidence" value="ECO:0007669"/>
    <property type="project" value="UniProtKB-UniRule"/>
</dbReference>
<comment type="subunit">
    <text evidence="5 15">Homodimer.</text>
</comment>
<feature type="binding site" evidence="15">
    <location>
        <position position="99"/>
    </location>
    <ligand>
        <name>phosphate</name>
        <dbReference type="ChEBI" id="CHEBI:43474"/>
    </ligand>
</feature>
<dbReference type="PANTHER" id="PTHR46278:SF2">
    <property type="entry name" value="ASPARTATE-SEMIALDEHYDE DEHYDROGENASE"/>
    <property type="match status" value="1"/>
</dbReference>
<evidence type="ECO:0000256" key="5">
    <source>
        <dbReference type="ARBA" id="ARBA00011738"/>
    </source>
</evidence>
<dbReference type="UniPathway" id="UPA00034">
    <property type="reaction ID" value="UER00016"/>
</dbReference>
<comment type="caution">
    <text evidence="15">Lacks conserved residue(s) required for the propagation of feature annotation.</text>
</comment>
<protein>
    <recommendedName>
        <fullName evidence="6 15">Aspartate-semialdehyde dehydrogenase</fullName>
        <shortName evidence="15">ASA dehydrogenase</shortName>
        <shortName evidence="15">ASADH</shortName>
        <ecNumber evidence="6 15">1.2.1.11</ecNumber>
    </recommendedName>
    <alternativeName>
        <fullName evidence="15">Aspartate-beta-semialdehyde dehydrogenase</fullName>
    </alternativeName>
</protein>
<dbReference type="Proteomes" id="UP000006556">
    <property type="component" value="Chromosome"/>
</dbReference>
<keyword evidence="7 15" id="KW-0028">Amino-acid biosynthesis</keyword>
<dbReference type="eggNOG" id="COG0136">
    <property type="taxonomic scope" value="Bacteria"/>
</dbReference>
<comment type="pathway">
    <text evidence="1 15">Amino-acid biosynthesis; L-methionine biosynthesis via de novo pathway; L-homoserine from L-aspartate: step 2/3.</text>
</comment>
<dbReference type="EMBL" id="AP009389">
    <property type="protein sequence ID" value="BAF59467.1"/>
    <property type="molecule type" value="Genomic_DNA"/>
</dbReference>
<dbReference type="STRING" id="370438.PTH_1286"/>
<dbReference type="GO" id="GO:0051287">
    <property type="term" value="F:NAD binding"/>
    <property type="evidence" value="ECO:0007669"/>
    <property type="project" value="InterPro"/>
</dbReference>
<dbReference type="InterPro" id="IPR000534">
    <property type="entry name" value="Semialdehyde_DH_NAD-bd"/>
</dbReference>
<dbReference type="InterPro" id="IPR012080">
    <property type="entry name" value="Asp_semialdehyde_DH"/>
</dbReference>
<comment type="pathway">
    <text evidence="3 15">Amino-acid biosynthesis; L-threonine biosynthesis; L-threonine from L-aspartate: step 2/5.</text>
</comment>
<dbReference type="GO" id="GO:0009097">
    <property type="term" value="P:isoleucine biosynthetic process"/>
    <property type="evidence" value="ECO:0007669"/>
    <property type="project" value="UniProtKB-UniRule"/>
</dbReference>
<dbReference type="GO" id="GO:0019877">
    <property type="term" value="P:diaminopimelate biosynthetic process"/>
    <property type="evidence" value="ECO:0007669"/>
    <property type="project" value="UniProtKB-UniRule"/>
</dbReference>
<dbReference type="InterPro" id="IPR036291">
    <property type="entry name" value="NAD(P)-bd_dom_sf"/>
</dbReference>
<dbReference type="HOGENOM" id="CLU_049966_0_1_9"/>
<proteinExistence type="inferred from homology"/>
<feature type="binding site" evidence="15">
    <location>
        <begin position="12"/>
        <end position="15"/>
    </location>
    <ligand>
        <name>NADP(+)</name>
        <dbReference type="ChEBI" id="CHEBI:58349"/>
    </ligand>
</feature>
<dbReference type="PIRSF" id="PIRSF000148">
    <property type="entry name" value="ASA_dh"/>
    <property type="match status" value="1"/>
</dbReference>
<feature type="active site" description="Acyl-thioester intermediate" evidence="15 16">
    <location>
        <position position="128"/>
    </location>
</feature>
<dbReference type="InterPro" id="IPR012280">
    <property type="entry name" value="Semialdhyde_DH_dimer_dom"/>
</dbReference>
<feature type="active site" description="Proton acceptor" evidence="15 16">
    <location>
        <position position="241"/>
    </location>
</feature>
<evidence type="ECO:0000256" key="6">
    <source>
        <dbReference type="ARBA" id="ARBA00013120"/>
    </source>
</evidence>
<dbReference type="Pfam" id="PF01118">
    <property type="entry name" value="Semialdhyde_dh"/>
    <property type="match status" value="1"/>
</dbReference>
<feature type="binding site" evidence="15">
    <location>
        <begin position="40"/>
        <end position="41"/>
    </location>
    <ligand>
        <name>NADP(+)</name>
        <dbReference type="ChEBI" id="CHEBI:58349"/>
    </ligand>
</feature>
<reference evidence="19" key="1">
    <citation type="journal article" date="2008" name="Genome Res.">
        <title>The genome of Pelotomaculum thermopropionicum reveals niche-associated evolution in anaerobic microbiota.</title>
        <authorList>
            <person name="Kosaka T."/>
            <person name="Kato S."/>
            <person name="Shimoyama T."/>
            <person name="Ishii S."/>
            <person name="Abe T."/>
            <person name="Watanabe K."/>
        </authorList>
    </citation>
    <scope>NUCLEOTIDE SEQUENCE [LARGE SCALE GENOMIC DNA]</scope>
    <source>
        <strain evidence="19">DSM 13744 / JCM 10971 / SI</strain>
    </source>
</reference>
<feature type="domain" description="Semialdehyde dehydrogenase NAD-binding" evidence="17">
    <location>
        <begin position="5"/>
        <end position="119"/>
    </location>
</feature>
<comment type="similarity">
    <text evidence="4 15">Belongs to the aspartate-semialdehyde dehydrogenase family.</text>
</comment>
<evidence type="ECO:0000256" key="16">
    <source>
        <dbReference type="PIRSR" id="PIRSR000148-1"/>
    </source>
</evidence>
<feature type="binding site" evidence="15">
    <location>
        <begin position="158"/>
        <end position="159"/>
    </location>
    <ligand>
        <name>NADP(+)</name>
        <dbReference type="ChEBI" id="CHEBI:58349"/>
    </ligand>
</feature>
<comment type="catalytic activity">
    <reaction evidence="14 15">
        <text>L-aspartate 4-semialdehyde + phosphate + NADP(+) = 4-phospho-L-aspartate + NADPH + H(+)</text>
        <dbReference type="Rhea" id="RHEA:24284"/>
        <dbReference type="ChEBI" id="CHEBI:15378"/>
        <dbReference type="ChEBI" id="CHEBI:43474"/>
        <dbReference type="ChEBI" id="CHEBI:57535"/>
        <dbReference type="ChEBI" id="CHEBI:57783"/>
        <dbReference type="ChEBI" id="CHEBI:58349"/>
        <dbReference type="ChEBI" id="CHEBI:537519"/>
        <dbReference type="EC" id="1.2.1.11"/>
    </reaction>
</comment>
<name>A5D2Q3_PELTS</name>
<evidence type="ECO:0000256" key="4">
    <source>
        <dbReference type="ARBA" id="ARBA00010584"/>
    </source>
</evidence>
<dbReference type="Gene3D" id="3.40.50.720">
    <property type="entry name" value="NAD(P)-binding Rossmann-like Domain"/>
    <property type="match status" value="1"/>
</dbReference>
<dbReference type="SMART" id="SM00859">
    <property type="entry name" value="Semialdhyde_dh"/>
    <property type="match status" value="1"/>
</dbReference>